<gene>
    <name evidence="3" type="ORF">DPPLL_00990</name>
</gene>
<dbReference type="InterPro" id="IPR036591">
    <property type="entry name" value="YggU-like_sf"/>
</dbReference>
<evidence type="ECO:0000256" key="2">
    <source>
        <dbReference type="HAMAP-Rule" id="MF_00634"/>
    </source>
</evidence>
<comment type="similarity">
    <text evidence="1 2">Belongs to the UPF0235 family.</text>
</comment>
<organism evidence="3 4">
    <name type="scientific">Desulfofustis limnaeus</name>
    <dbReference type="NCBI Taxonomy" id="2740163"/>
    <lineage>
        <taxon>Bacteria</taxon>
        <taxon>Pseudomonadati</taxon>
        <taxon>Thermodesulfobacteriota</taxon>
        <taxon>Desulfobulbia</taxon>
        <taxon>Desulfobulbales</taxon>
        <taxon>Desulfocapsaceae</taxon>
        <taxon>Desulfofustis</taxon>
    </lineage>
</organism>
<evidence type="ECO:0000313" key="3">
    <source>
        <dbReference type="EMBL" id="BDD85734.1"/>
    </source>
</evidence>
<dbReference type="EMBL" id="AP025516">
    <property type="protein sequence ID" value="BDD85734.1"/>
    <property type="molecule type" value="Genomic_DNA"/>
</dbReference>
<keyword evidence="4" id="KW-1185">Reference proteome</keyword>
<dbReference type="NCBIfam" id="TIGR00251">
    <property type="entry name" value="DUF167 family protein"/>
    <property type="match status" value="1"/>
</dbReference>
<dbReference type="Pfam" id="PF02594">
    <property type="entry name" value="DUF167"/>
    <property type="match status" value="1"/>
</dbReference>
<accession>A0ABM7W491</accession>
<protein>
    <recommendedName>
        <fullName evidence="2">UPF0235 protein DPPLL_00990</fullName>
    </recommendedName>
</protein>
<reference evidence="3 4" key="1">
    <citation type="submission" date="2022-01" db="EMBL/GenBank/DDBJ databases">
        <title>Desulfofustis limnae sp. nov., a novel mesophilic sulfate-reducing bacterium isolated from marsh soil.</title>
        <authorList>
            <person name="Watanabe M."/>
            <person name="Takahashi A."/>
            <person name="Kojima H."/>
            <person name="Fukui M."/>
        </authorList>
    </citation>
    <scope>NUCLEOTIDE SEQUENCE [LARGE SCALE GENOMIC DNA]</scope>
    <source>
        <strain evidence="3 4">PPLL</strain>
    </source>
</reference>
<dbReference type="HAMAP" id="MF_00634">
    <property type="entry name" value="UPF0235"/>
    <property type="match status" value="1"/>
</dbReference>
<name>A0ABM7W491_9BACT</name>
<dbReference type="Gene3D" id="3.30.1200.10">
    <property type="entry name" value="YggU-like"/>
    <property type="match status" value="1"/>
</dbReference>
<dbReference type="SMART" id="SM01152">
    <property type="entry name" value="DUF167"/>
    <property type="match status" value="1"/>
</dbReference>
<sequence length="110" mass="11601">MTATIVGCGKDGSATVRVHVQPRSARSRLCGIHDGRLKLAVNAPPVDGKANRAVAEFLAHVLGVKSSSVTLLSGLQSRKKLFGVASLSEAEVRQRLAGLLMMPAEPEDQL</sequence>
<dbReference type="PANTHER" id="PTHR13420">
    <property type="entry name" value="UPF0235 PROTEIN C15ORF40"/>
    <property type="match status" value="1"/>
</dbReference>
<dbReference type="SUPFAM" id="SSF69786">
    <property type="entry name" value="YggU-like"/>
    <property type="match status" value="1"/>
</dbReference>
<dbReference type="Proteomes" id="UP000830055">
    <property type="component" value="Chromosome"/>
</dbReference>
<dbReference type="RefSeq" id="WP_284152868.1">
    <property type="nucleotide sequence ID" value="NZ_AP025516.1"/>
</dbReference>
<proteinExistence type="inferred from homology"/>
<evidence type="ECO:0000256" key="1">
    <source>
        <dbReference type="ARBA" id="ARBA00010364"/>
    </source>
</evidence>
<dbReference type="PANTHER" id="PTHR13420:SF7">
    <property type="entry name" value="UPF0235 PROTEIN C15ORF40"/>
    <property type="match status" value="1"/>
</dbReference>
<dbReference type="InterPro" id="IPR003746">
    <property type="entry name" value="DUF167"/>
</dbReference>
<evidence type="ECO:0000313" key="4">
    <source>
        <dbReference type="Proteomes" id="UP000830055"/>
    </source>
</evidence>